<name>A0A0B4N0F9_9BACT</name>
<evidence type="ECO:0000313" key="1">
    <source>
        <dbReference type="EMBL" id="AIF25942.1"/>
    </source>
</evidence>
<proteinExistence type="predicted"/>
<dbReference type="AlphaFoldDB" id="A0A0B4N0F9"/>
<protein>
    <submittedName>
        <fullName evidence="1">Uncharacterized protein</fullName>
    </submittedName>
</protein>
<reference evidence="1" key="1">
    <citation type="submission" date="2014-03" db="EMBL/GenBank/DDBJ databases">
        <title>A sequence of cellulolytic fosmid clone of goat rumen metagenome.</title>
        <authorList>
            <person name="Lee K.-T."/>
            <person name="Kim J.-Y."/>
            <person name="Kim Y.-J."/>
            <person name="Ahn J.-H."/>
            <person name="Park M.-N."/>
            <person name="Kim J.-H."/>
            <person name="Kim T.-H."/>
        </authorList>
    </citation>
    <scope>NUCLEOTIDE SEQUENCE</scope>
</reference>
<sequence>MNNFITKVEVLSLDFFINLAYGLEELSPNNQLLTTYGPLLEFAQRAISKFDKTMLVGLAHMAYGWMPTMIQNIALEGNPSEWKKQITKGCVDGSFLSEVTRLTNDSIVGASKLLHFVNPELYPIYDSRVYKTILGKPKHNLSKDINNYISYTNKLRSLVMDRKNITKISRIKKELVRKNFIPAKCSKIRVLEVCLYASADSISSK</sequence>
<organism evidence="1">
    <name type="scientific">uncultured bacterium Ad_087_C16_contig2</name>
    <dbReference type="NCBI Taxonomy" id="1489282"/>
    <lineage>
        <taxon>Bacteria</taxon>
        <taxon>environmental samples</taxon>
    </lineage>
</organism>
<accession>A0A0B4N0F9</accession>
<dbReference type="EMBL" id="KJ631380">
    <property type="protein sequence ID" value="AIF25942.1"/>
    <property type="molecule type" value="Genomic_DNA"/>
</dbReference>